<comment type="caution">
    <text evidence="2">The sequence shown here is derived from an EMBL/GenBank/DDBJ whole genome shotgun (WGS) entry which is preliminary data.</text>
</comment>
<proteinExistence type="predicted"/>
<evidence type="ECO:0000313" key="3">
    <source>
        <dbReference type="Proteomes" id="UP000242757"/>
    </source>
</evidence>
<keyword evidence="3" id="KW-1185">Reference proteome</keyword>
<feature type="domain" description="Co-chaperone DjlA N-terminal" evidence="1">
    <location>
        <begin position="24"/>
        <end position="138"/>
    </location>
</feature>
<dbReference type="CDD" id="cd07313">
    <property type="entry name" value="terB_like_2"/>
    <property type="match status" value="1"/>
</dbReference>
<name>A0A233RGK9_9GAMM</name>
<evidence type="ECO:0000259" key="1">
    <source>
        <dbReference type="Pfam" id="PF05099"/>
    </source>
</evidence>
<gene>
    <name evidence="2" type="ORF">B6S08_03110</name>
</gene>
<dbReference type="InterPro" id="IPR007791">
    <property type="entry name" value="DjlA_N"/>
</dbReference>
<dbReference type="SUPFAM" id="SSF158682">
    <property type="entry name" value="TerB-like"/>
    <property type="match status" value="1"/>
</dbReference>
<evidence type="ECO:0000313" key="2">
    <source>
        <dbReference type="EMBL" id="OXY82529.1"/>
    </source>
</evidence>
<sequence length="146" mass="16614">MIKQLKQWLSGNPGETAAELSEEAAVAALLVEVMLADGSASDAEQRRLQSLFRRLFRDEAQQLELWLEQGRARQQQAISLFEFTTHLRALPATRREAILQALWHMALADGELDQQEEGIVRQVAELLYIPHSRFIQLKHRAQKGAD</sequence>
<dbReference type="Proteomes" id="UP000242757">
    <property type="component" value="Unassembled WGS sequence"/>
</dbReference>
<dbReference type="EMBL" id="NBIM01000001">
    <property type="protein sequence ID" value="OXY82529.1"/>
    <property type="molecule type" value="Genomic_DNA"/>
</dbReference>
<organism evidence="2 3">
    <name type="scientific">Oceanimonas doudoroffii</name>
    <dbReference type="NCBI Taxonomy" id="84158"/>
    <lineage>
        <taxon>Bacteria</taxon>
        <taxon>Pseudomonadati</taxon>
        <taxon>Pseudomonadota</taxon>
        <taxon>Gammaproteobacteria</taxon>
        <taxon>Aeromonadales</taxon>
        <taxon>Aeromonadaceae</taxon>
        <taxon>Oceanimonas</taxon>
    </lineage>
</organism>
<dbReference type="Gene3D" id="1.10.3680.10">
    <property type="entry name" value="TerB-like"/>
    <property type="match status" value="1"/>
</dbReference>
<accession>A0A233RGK9</accession>
<dbReference type="AlphaFoldDB" id="A0A233RGK9"/>
<dbReference type="RefSeq" id="WP_094199309.1">
    <property type="nucleotide sequence ID" value="NZ_NBIM01000001.1"/>
</dbReference>
<dbReference type="Pfam" id="PF05099">
    <property type="entry name" value="TerB"/>
    <property type="match status" value="1"/>
</dbReference>
<reference evidence="2 3" key="1">
    <citation type="submission" date="2017-08" db="EMBL/GenBank/DDBJ databases">
        <title>A Genome Sequence of Oceanimonas doudoroffii ATCC 27123T.</title>
        <authorList>
            <person name="Brennan M.A."/>
            <person name="Maclea K.S."/>
            <person name="Mcclelland W.D."/>
            <person name="Trachtenberg A.M."/>
        </authorList>
    </citation>
    <scope>NUCLEOTIDE SEQUENCE [LARGE SCALE GENOMIC DNA]</scope>
    <source>
        <strain evidence="2 3">ATCC 27123</strain>
    </source>
</reference>
<dbReference type="InterPro" id="IPR029024">
    <property type="entry name" value="TerB-like"/>
</dbReference>
<protein>
    <recommendedName>
        <fullName evidence="1">Co-chaperone DjlA N-terminal domain-containing protein</fullName>
    </recommendedName>
</protein>
<dbReference type="OrthoDB" id="5294347at2"/>